<protein>
    <submittedName>
        <fullName evidence="1">Uncharacterized protein</fullName>
    </submittedName>
</protein>
<organism evidence="1 2">
    <name type="scientific">Salinigranum rubrum</name>
    <dbReference type="NCBI Taxonomy" id="755307"/>
    <lineage>
        <taxon>Archaea</taxon>
        <taxon>Methanobacteriati</taxon>
        <taxon>Methanobacteriota</taxon>
        <taxon>Stenosarchaea group</taxon>
        <taxon>Halobacteria</taxon>
        <taxon>Halobacteriales</taxon>
        <taxon>Haloferacaceae</taxon>
        <taxon>Salinigranum</taxon>
    </lineage>
</organism>
<dbReference type="AlphaFoldDB" id="A0A2I8VGH8"/>
<dbReference type="InterPro" id="IPR055708">
    <property type="entry name" value="DUF7284"/>
</dbReference>
<dbReference type="EMBL" id="CP026309">
    <property type="protein sequence ID" value="AUV81021.1"/>
    <property type="molecule type" value="Genomic_DNA"/>
</dbReference>
<gene>
    <name evidence="1" type="ORF">C2R22_04555</name>
</gene>
<dbReference type="OrthoDB" id="203217at2157"/>
<dbReference type="KEGG" id="srub:C2R22_04555"/>
<dbReference type="Proteomes" id="UP000236584">
    <property type="component" value="Chromosome"/>
</dbReference>
<dbReference type="Pfam" id="PF23955">
    <property type="entry name" value="DUF7284"/>
    <property type="match status" value="1"/>
</dbReference>
<keyword evidence="2" id="KW-1185">Reference proteome</keyword>
<proteinExistence type="predicted"/>
<evidence type="ECO:0000313" key="2">
    <source>
        <dbReference type="Proteomes" id="UP000236584"/>
    </source>
</evidence>
<dbReference type="RefSeq" id="WP_103424709.1">
    <property type="nucleotide sequence ID" value="NZ_CP026309.1"/>
</dbReference>
<accession>A0A2I8VGH8</accession>
<dbReference type="GeneID" id="35591335"/>
<reference evidence="1 2" key="1">
    <citation type="submission" date="2018-01" db="EMBL/GenBank/DDBJ databases">
        <title>Complete genome sequence of Salinigranum rubrum GX10T, an extremely halophilic archaeon isolated from a marine solar saltern.</title>
        <authorList>
            <person name="Han S."/>
        </authorList>
    </citation>
    <scope>NUCLEOTIDE SEQUENCE [LARGE SCALE GENOMIC DNA]</scope>
    <source>
        <strain evidence="1 2">GX10</strain>
    </source>
</reference>
<name>A0A2I8VGH8_9EURY</name>
<sequence length="281" mass="29229">MSRDERGISTVVDVSVFLLLVSAAVFSVVTAPADPVGATVTPERDEATVETLATTTTTVGYDLGVDDRTGEPIERVRHGTLAELLAEAAVANASVDGTPTSPYAAGFVDAVRASVTPLFDGRTQVVATWRPLPGSGLVGEVRVGPTPPAGATVHAATLSVDSGMPAARDSALAASSGGYGRVADVAARRTVDGLFPPRRTRVALRGGAADAVVVRERFASMRSTYGSETTFDAGVEPATTDLAVAVAERTERSFERRFETPRAAAESVRTARVTVVVRTWS</sequence>
<evidence type="ECO:0000313" key="1">
    <source>
        <dbReference type="EMBL" id="AUV81021.1"/>
    </source>
</evidence>